<dbReference type="RefSeq" id="XP_068359682.1">
    <property type="nucleotide sequence ID" value="XM_068504353.1"/>
</dbReference>
<evidence type="ECO:0000256" key="2">
    <source>
        <dbReference type="ARBA" id="ARBA00022705"/>
    </source>
</evidence>
<dbReference type="Gene3D" id="2.40.50.430">
    <property type="match status" value="1"/>
</dbReference>
<comment type="similarity">
    <text evidence="1">Belongs to the DNA polymerase delta/II small subunit family.</text>
</comment>
<dbReference type="OrthoDB" id="3763at2759"/>
<dbReference type="PANTHER" id="PTHR10416">
    <property type="entry name" value="DNA POLYMERASE DELTA SUBUNIT 2"/>
    <property type="match status" value="1"/>
</dbReference>
<accession>A0A1J4K6F6</accession>
<dbReference type="Proteomes" id="UP000179807">
    <property type="component" value="Unassembled WGS sequence"/>
</dbReference>
<dbReference type="GeneID" id="94839057"/>
<feature type="domain" description="DNA polymerase delta subunit OB-fold" evidence="4">
    <location>
        <begin position="21"/>
        <end position="126"/>
    </location>
</feature>
<evidence type="ECO:0000313" key="6">
    <source>
        <dbReference type="Proteomes" id="UP000179807"/>
    </source>
</evidence>
<dbReference type="GO" id="GO:0006271">
    <property type="term" value="P:DNA strand elongation involved in DNA replication"/>
    <property type="evidence" value="ECO:0007669"/>
    <property type="project" value="TreeGrafter"/>
</dbReference>
<protein>
    <recommendedName>
        <fullName evidence="7">DNA polymerase delta small subunit</fullName>
    </recommendedName>
</protein>
<evidence type="ECO:0000259" key="3">
    <source>
        <dbReference type="Pfam" id="PF04042"/>
    </source>
</evidence>
<organism evidence="5 6">
    <name type="scientific">Tritrichomonas foetus</name>
    <dbReference type="NCBI Taxonomy" id="1144522"/>
    <lineage>
        <taxon>Eukaryota</taxon>
        <taxon>Metamonada</taxon>
        <taxon>Parabasalia</taxon>
        <taxon>Tritrichomonadida</taxon>
        <taxon>Tritrichomonadidae</taxon>
        <taxon>Tritrichomonas</taxon>
    </lineage>
</organism>
<evidence type="ECO:0000259" key="4">
    <source>
        <dbReference type="Pfam" id="PF18018"/>
    </source>
</evidence>
<evidence type="ECO:0000256" key="1">
    <source>
        <dbReference type="ARBA" id="ARBA00006035"/>
    </source>
</evidence>
<sequence>MQLVINNDKFKVPNNKPQSHFYNIMTSRYRQISAFISERLKQPVFQRISDIPQLVTCSVIGTIDKRPNNRNSTIDKIEKDCNDKIFLEDVSGRVLTKGISPMLYITGVTIGVTGILKDHIFHVKKVYEPLIEEIPTKLLDFPLKIAIVSELHINSPDFDLPSARNFFNSLSDISILVVIGSTFCSINTCGDLADDWAIKKDIVDISPMQMLDILFENVKCPKIIIPGVTDPTESYWPQTPLNKLFFHGINEVHPASNPALFSINDINFVCCSGDSVRDIVNETSYSFHESQIMMLRWRLLAPSMPYIIRPNPSMIEDNLVIDEAPNFFICGGSDSFIWSEICGINVISVPSFYQTHTAIFADLKTGDVTSQTFTK</sequence>
<dbReference type="GO" id="GO:0043625">
    <property type="term" value="C:delta DNA polymerase complex"/>
    <property type="evidence" value="ECO:0007669"/>
    <property type="project" value="TreeGrafter"/>
</dbReference>
<dbReference type="PANTHER" id="PTHR10416:SF0">
    <property type="entry name" value="DNA POLYMERASE DELTA SUBUNIT 2"/>
    <property type="match status" value="1"/>
</dbReference>
<reference evidence="5" key="1">
    <citation type="submission" date="2016-10" db="EMBL/GenBank/DDBJ databases">
        <authorList>
            <person name="Benchimol M."/>
            <person name="Almeida L.G."/>
            <person name="Vasconcelos A.T."/>
            <person name="Perreira-Neves A."/>
            <person name="Rosa I.A."/>
            <person name="Tasca T."/>
            <person name="Bogo M.R."/>
            <person name="de Souza W."/>
        </authorList>
    </citation>
    <scope>NUCLEOTIDE SEQUENCE [LARGE SCALE GENOMIC DNA]</scope>
    <source>
        <strain evidence="5">K</strain>
    </source>
</reference>
<evidence type="ECO:0008006" key="7">
    <source>
        <dbReference type="Google" id="ProtNLM"/>
    </source>
</evidence>
<dbReference type="GO" id="GO:0003677">
    <property type="term" value="F:DNA binding"/>
    <property type="evidence" value="ECO:0007669"/>
    <property type="project" value="InterPro"/>
</dbReference>
<evidence type="ECO:0000313" key="5">
    <source>
        <dbReference type="EMBL" id="OHT06546.1"/>
    </source>
</evidence>
<dbReference type="InterPro" id="IPR040663">
    <property type="entry name" value="DNA_pol_D_N"/>
</dbReference>
<gene>
    <name evidence="5" type="ORF">TRFO_25439</name>
</gene>
<dbReference type="InterPro" id="IPR024826">
    <property type="entry name" value="DNA_pol_delta/II_ssu"/>
</dbReference>
<dbReference type="EMBL" id="MLAK01000723">
    <property type="protein sequence ID" value="OHT06546.1"/>
    <property type="molecule type" value="Genomic_DNA"/>
</dbReference>
<dbReference type="Pfam" id="PF18018">
    <property type="entry name" value="DNA_pol_D_N"/>
    <property type="match status" value="1"/>
</dbReference>
<dbReference type="Gene3D" id="3.60.21.50">
    <property type="match status" value="1"/>
</dbReference>
<feature type="domain" description="DNA polymerase alpha/delta/epsilon subunit B" evidence="3">
    <location>
        <begin position="145"/>
        <end position="336"/>
    </location>
</feature>
<proteinExistence type="inferred from homology"/>
<dbReference type="AlphaFoldDB" id="A0A1J4K6F6"/>
<dbReference type="Pfam" id="PF04042">
    <property type="entry name" value="DNA_pol_E_B"/>
    <property type="match status" value="1"/>
</dbReference>
<name>A0A1J4K6F6_9EUKA</name>
<dbReference type="VEuPathDB" id="TrichDB:TRFO_25439"/>
<comment type="caution">
    <text evidence="5">The sequence shown here is derived from an EMBL/GenBank/DDBJ whole genome shotgun (WGS) entry which is preliminary data.</text>
</comment>
<keyword evidence="2" id="KW-0235">DNA replication</keyword>
<dbReference type="InterPro" id="IPR007185">
    <property type="entry name" value="DNA_pol_a/d/e_bsu"/>
</dbReference>
<keyword evidence="6" id="KW-1185">Reference proteome</keyword>